<dbReference type="AlphaFoldDB" id="A0A6J7T5Q2"/>
<feature type="transmembrane region" description="Helical" evidence="1">
    <location>
        <begin position="5"/>
        <end position="25"/>
    </location>
</feature>
<dbReference type="EMBL" id="CAFBQG010000076">
    <property type="protein sequence ID" value="CAB5049064.1"/>
    <property type="molecule type" value="Genomic_DNA"/>
</dbReference>
<evidence type="ECO:0000256" key="1">
    <source>
        <dbReference type="SAM" id="Phobius"/>
    </source>
</evidence>
<keyword evidence="1" id="KW-0812">Transmembrane</keyword>
<evidence type="ECO:0000313" key="2">
    <source>
        <dbReference type="EMBL" id="CAB5049064.1"/>
    </source>
</evidence>
<name>A0A6J7T5Q2_9ZZZZ</name>
<feature type="transmembrane region" description="Helical" evidence="1">
    <location>
        <begin position="37"/>
        <end position="56"/>
    </location>
</feature>
<reference evidence="2" key="1">
    <citation type="submission" date="2020-05" db="EMBL/GenBank/DDBJ databases">
        <authorList>
            <person name="Chiriac C."/>
            <person name="Salcher M."/>
            <person name="Ghai R."/>
            <person name="Kavagutti S V."/>
        </authorList>
    </citation>
    <scope>NUCLEOTIDE SEQUENCE</scope>
</reference>
<keyword evidence="1" id="KW-0472">Membrane</keyword>
<feature type="transmembrane region" description="Helical" evidence="1">
    <location>
        <begin position="68"/>
        <end position="84"/>
    </location>
</feature>
<protein>
    <submittedName>
        <fullName evidence="2">Unannotated protein</fullName>
    </submittedName>
</protein>
<accession>A0A6J7T5Q2</accession>
<feature type="transmembrane region" description="Helical" evidence="1">
    <location>
        <begin position="90"/>
        <end position="110"/>
    </location>
</feature>
<keyword evidence="1" id="KW-1133">Transmembrane helix</keyword>
<sequence>MRKTVLAVGVIETLVIFGYGLSIVIRGTYEHSQVGSPLVQFIIYTIFAALLAATTLGISKGQNWARTPYYLLQCFVAIAGYTLISGTILVYQIVGLVTTAIGVVGFIALVRSPEKN</sequence>
<organism evidence="2">
    <name type="scientific">freshwater metagenome</name>
    <dbReference type="NCBI Taxonomy" id="449393"/>
    <lineage>
        <taxon>unclassified sequences</taxon>
        <taxon>metagenomes</taxon>
        <taxon>ecological metagenomes</taxon>
    </lineage>
</organism>
<gene>
    <name evidence="2" type="ORF">UFOPK4301_00732</name>
</gene>
<proteinExistence type="predicted"/>